<dbReference type="Gene3D" id="1.20.144.10">
    <property type="entry name" value="Phosphatidic acid phosphatase type 2/haloperoxidase"/>
    <property type="match status" value="1"/>
</dbReference>
<dbReference type="SUPFAM" id="SSF48317">
    <property type="entry name" value="Acid phosphatase/Vanadium-dependent haloperoxidase"/>
    <property type="match status" value="1"/>
</dbReference>
<evidence type="ECO:0000259" key="9">
    <source>
        <dbReference type="SMART" id="SM00014"/>
    </source>
</evidence>
<dbReference type="OrthoDB" id="4333485at2"/>
<dbReference type="InterPro" id="IPR036938">
    <property type="entry name" value="PAP2/HPO_sf"/>
</dbReference>
<keyword evidence="5 8" id="KW-1133">Transmembrane helix</keyword>
<comment type="subcellular location">
    <subcellularLocation>
        <location evidence="1">Cell membrane</location>
        <topology evidence="1">Multi-pass membrane protein</topology>
    </subcellularLocation>
</comment>
<evidence type="ECO:0000256" key="2">
    <source>
        <dbReference type="ARBA" id="ARBA00022475"/>
    </source>
</evidence>
<feature type="compositionally biased region" description="Gly residues" evidence="7">
    <location>
        <begin position="66"/>
        <end position="77"/>
    </location>
</feature>
<feature type="compositionally biased region" description="Polar residues" evidence="7">
    <location>
        <begin position="78"/>
        <end position="87"/>
    </location>
</feature>
<gene>
    <name evidence="10" type="ORF">FMM08_02290</name>
</gene>
<organism evidence="10 11">
    <name type="scientific">Quadrisphaera setariae</name>
    <dbReference type="NCBI Taxonomy" id="2593304"/>
    <lineage>
        <taxon>Bacteria</taxon>
        <taxon>Bacillati</taxon>
        <taxon>Actinomycetota</taxon>
        <taxon>Actinomycetes</taxon>
        <taxon>Kineosporiales</taxon>
        <taxon>Kineosporiaceae</taxon>
        <taxon>Quadrisphaera</taxon>
    </lineage>
</organism>
<evidence type="ECO:0000313" key="11">
    <source>
        <dbReference type="Proteomes" id="UP000321234"/>
    </source>
</evidence>
<dbReference type="AlphaFoldDB" id="A0A5C8ZMN5"/>
<dbReference type="SMART" id="SM00014">
    <property type="entry name" value="acidPPc"/>
    <property type="match status" value="1"/>
</dbReference>
<dbReference type="EMBL" id="VKAC01000001">
    <property type="protein sequence ID" value="TXR58060.1"/>
    <property type="molecule type" value="Genomic_DNA"/>
</dbReference>
<keyword evidence="6 8" id="KW-0472">Membrane</keyword>
<dbReference type="Proteomes" id="UP000321234">
    <property type="component" value="Unassembled WGS sequence"/>
</dbReference>
<keyword evidence="11" id="KW-1185">Reference proteome</keyword>
<feature type="transmembrane region" description="Helical" evidence="8">
    <location>
        <begin position="12"/>
        <end position="35"/>
    </location>
</feature>
<evidence type="ECO:0000256" key="8">
    <source>
        <dbReference type="SAM" id="Phobius"/>
    </source>
</evidence>
<evidence type="ECO:0000256" key="3">
    <source>
        <dbReference type="ARBA" id="ARBA00022692"/>
    </source>
</evidence>
<reference evidence="10 11" key="1">
    <citation type="submission" date="2019-07" db="EMBL/GenBank/DDBJ databases">
        <title>Quadrisphaera sp. strain DD2A genome sequencing and assembly.</title>
        <authorList>
            <person name="Kim I."/>
        </authorList>
    </citation>
    <scope>NUCLEOTIDE SEQUENCE [LARGE SCALE GENOMIC DNA]</scope>
    <source>
        <strain evidence="10 11">DD2A</strain>
    </source>
</reference>
<dbReference type="InterPro" id="IPR000326">
    <property type="entry name" value="PAP2/HPO"/>
</dbReference>
<dbReference type="PANTHER" id="PTHR14969">
    <property type="entry name" value="SPHINGOSINE-1-PHOSPHATE PHOSPHOHYDROLASE"/>
    <property type="match status" value="1"/>
</dbReference>
<evidence type="ECO:0000256" key="4">
    <source>
        <dbReference type="ARBA" id="ARBA00022801"/>
    </source>
</evidence>
<evidence type="ECO:0000313" key="10">
    <source>
        <dbReference type="EMBL" id="TXR58060.1"/>
    </source>
</evidence>
<name>A0A5C8ZMN5_9ACTN</name>
<protein>
    <submittedName>
        <fullName evidence="10">Phosphatase PAP2 family protein</fullName>
    </submittedName>
</protein>
<feature type="domain" description="Phosphatidic acid phosphatase type 2/haloperoxidase" evidence="9">
    <location>
        <begin position="149"/>
        <end position="260"/>
    </location>
</feature>
<dbReference type="PANTHER" id="PTHR14969:SF62">
    <property type="entry name" value="DECAPRENYLPHOSPHORYL-5-PHOSPHORIBOSE PHOSPHATASE RV3807C-RELATED"/>
    <property type="match status" value="1"/>
</dbReference>
<sequence>MPPPPAPVARSPVSLALGGAAGVAGSGLGVAVVVVHTYHLGRSGGSLDRPAEQPGVTEATRPDEPGGSGHRPVGGPGSTQRVLSQDVTSRDGLSLRGAETSLLVALQRRTEQPGVVAAATQLGRFGDHAAGWLVIGAAGWLLDAPRRPQWSCALVSVLGAHAATVVLKRVVRRLRPGTDGSSGDAAVQVRSTSPSRLSFPSSHAASTTAAALAYGRLLRLPLAPVLVPAQGVSRVLLGLHFPTDVLVGALTGVITDRLVAAKGGQR</sequence>
<dbReference type="GO" id="GO:0016787">
    <property type="term" value="F:hydrolase activity"/>
    <property type="evidence" value="ECO:0007669"/>
    <property type="project" value="UniProtKB-KW"/>
</dbReference>
<keyword evidence="3 8" id="KW-0812">Transmembrane</keyword>
<evidence type="ECO:0000256" key="5">
    <source>
        <dbReference type="ARBA" id="ARBA00022989"/>
    </source>
</evidence>
<dbReference type="GO" id="GO:0005886">
    <property type="term" value="C:plasma membrane"/>
    <property type="evidence" value="ECO:0007669"/>
    <property type="project" value="UniProtKB-SubCell"/>
</dbReference>
<evidence type="ECO:0000256" key="7">
    <source>
        <dbReference type="SAM" id="MobiDB-lite"/>
    </source>
</evidence>
<proteinExistence type="predicted"/>
<feature type="region of interest" description="Disordered" evidence="7">
    <location>
        <begin position="42"/>
        <end position="90"/>
    </location>
</feature>
<evidence type="ECO:0000256" key="6">
    <source>
        <dbReference type="ARBA" id="ARBA00023136"/>
    </source>
</evidence>
<keyword evidence="4" id="KW-0378">Hydrolase</keyword>
<evidence type="ECO:0000256" key="1">
    <source>
        <dbReference type="ARBA" id="ARBA00004651"/>
    </source>
</evidence>
<accession>A0A5C8ZMN5</accession>
<dbReference type="Pfam" id="PF01569">
    <property type="entry name" value="PAP2"/>
    <property type="match status" value="1"/>
</dbReference>
<dbReference type="CDD" id="cd01610">
    <property type="entry name" value="PAP2_like"/>
    <property type="match status" value="1"/>
</dbReference>
<keyword evidence="2" id="KW-1003">Cell membrane</keyword>
<comment type="caution">
    <text evidence="10">The sequence shown here is derived from an EMBL/GenBank/DDBJ whole genome shotgun (WGS) entry which is preliminary data.</text>
</comment>